<proteinExistence type="predicted"/>
<feature type="compositionally biased region" description="Basic and acidic residues" evidence="1">
    <location>
        <begin position="141"/>
        <end position="209"/>
    </location>
</feature>
<feature type="compositionally biased region" description="Basic and acidic residues" evidence="1">
    <location>
        <begin position="63"/>
        <end position="79"/>
    </location>
</feature>
<dbReference type="AlphaFoldDB" id="A0A3B1DB90"/>
<reference evidence="2" key="1">
    <citation type="submission" date="2018-06" db="EMBL/GenBank/DDBJ databases">
        <authorList>
            <person name="Zhirakovskaya E."/>
        </authorList>
    </citation>
    <scope>NUCLEOTIDE SEQUENCE</scope>
</reference>
<feature type="region of interest" description="Disordered" evidence="1">
    <location>
        <begin position="29"/>
        <end position="230"/>
    </location>
</feature>
<evidence type="ECO:0000313" key="2">
    <source>
        <dbReference type="EMBL" id="VAX39549.1"/>
    </source>
</evidence>
<protein>
    <submittedName>
        <fullName evidence="2">Uncharacterized protein</fullName>
    </submittedName>
</protein>
<feature type="compositionally biased region" description="Low complexity" evidence="1">
    <location>
        <begin position="80"/>
        <end position="90"/>
    </location>
</feature>
<accession>A0A3B1DB90</accession>
<dbReference type="EMBL" id="UOGL01000340">
    <property type="protein sequence ID" value="VAX39549.1"/>
    <property type="molecule type" value="Genomic_DNA"/>
</dbReference>
<sequence>MKNFQRTTKVILAATLVVGLVVMNQANGDGYHDSDSPSYSSGTKSRSQLQEPLHRANYQSGSTDKHSDDNRSSRDESNHSHSMNESNSHNSQRKDSIDSHSSDDEHSHNDQRKKSFDSHSSNDGHSHNSPRRKTFDSQSSDDGHLHDNQRRNSFDSFKKERTSSDRYRSRERSRFDDRLDRNPSNRRRSNESRYRGGRYDAESHQDRLKPASYESNRRPVSNRGRSPFYQ</sequence>
<feature type="compositionally biased region" description="Basic and acidic residues" evidence="1">
    <location>
        <begin position="92"/>
        <end position="126"/>
    </location>
</feature>
<evidence type="ECO:0000256" key="1">
    <source>
        <dbReference type="SAM" id="MobiDB-lite"/>
    </source>
</evidence>
<organism evidence="2">
    <name type="scientific">hydrothermal vent metagenome</name>
    <dbReference type="NCBI Taxonomy" id="652676"/>
    <lineage>
        <taxon>unclassified sequences</taxon>
        <taxon>metagenomes</taxon>
        <taxon>ecological metagenomes</taxon>
    </lineage>
</organism>
<gene>
    <name evidence="2" type="ORF">MNBD_PLANCTO02-1374</name>
</gene>
<feature type="compositionally biased region" description="Polar residues" evidence="1">
    <location>
        <begin position="36"/>
        <end position="50"/>
    </location>
</feature>
<name>A0A3B1DB90_9ZZZZ</name>